<dbReference type="EMBL" id="JXLG01000005">
    <property type="protein sequence ID" value="KJY61257.1"/>
    <property type="molecule type" value="Genomic_DNA"/>
</dbReference>
<dbReference type="RefSeq" id="WP_046306626.1">
    <property type="nucleotide sequence ID" value="NZ_KQ034000.1"/>
</dbReference>
<dbReference type="InterPro" id="IPR036640">
    <property type="entry name" value="ABC1_TM_sf"/>
</dbReference>
<reference evidence="7 8" key="1">
    <citation type="submission" date="2015-01" db="EMBL/GenBank/DDBJ databases">
        <title>Comparative genomics of the lactic acid bacteria isolated from the honey bee gut.</title>
        <authorList>
            <person name="Ellegaard K.M."/>
            <person name="Tamarit D."/>
            <person name="Javelind E."/>
            <person name="Olofsson T."/>
            <person name="Andersson S.G."/>
            <person name="Vasquez A."/>
        </authorList>
    </citation>
    <scope>NUCLEOTIDE SEQUENCE [LARGE SCALE GENOMIC DNA]</scope>
    <source>
        <strain evidence="7 8">Hma11</strain>
    </source>
</reference>
<keyword evidence="2 5" id="KW-0812">Transmembrane</keyword>
<feature type="transmembrane region" description="Helical" evidence="5">
    <location>
        <begin position="156"/>
        <end position="174"/>
    </location>
</feature>
<dbReference type="GO" id="GO:0005524">
    <property type="term" value="F:ATP binding"/>
    <property type="evidence" value="ECO:0007669"/>
    <property type="project" value="InterPro"/>
</dbReference>
<feature type="domain" description="ABC transmembrane type-1" evidence="6">
    <location>
        <begin position="17"/>
        <end position="299"/>
    </location>
</feature>
<dbReference type="InterPro" id="IPR003439">
    <property type="entry name" value="ABC_transporter-like_ATP-bd"/>
</dbReference>
<dbReference type="Pfam" id="PF00005">
    <property type="entry name" value="ABC_tran"/>
    <property type="match status" value="1"/>
</dbReference>
<dbReference type="HOGENOM" id="CLU_000604_23_1_9"/>
<proteinExistence type="predicted"/>
<dbReference type="GO" id="GO:0034040">
    <property type="term" value="F:ATPase-coupled lipid transmembrane transporter activity"/>
    <property type="evidence" value="ECO:0007669"/>
    <property type="project" value="TreeGrafter"/>
</dbReference>
<dbReference type="GO" id="GO:0140359">
    <property type="term" value="F:ABC-type transporter activity"/>
    <property type="evidence" value="ECO:0007669"/>
    <property type="project" value="InterPro"/>
</dbReference>
<keyword evidence="8" id="KW-1185">Reference proteome</keyword>
<dbReference type="InterPro" id="IPR027417">
    <property type="entry name" value="P-loop_NTPase"/>
</dbReference>
<dbReference type="Gene3D" id="1.20.1560.10">
    <property type="entry name" value="ABC transporter type 1, transmembrane domain"/>
    <property type="match status" value="1"/>
</dbReference>
<dbReference type="STRING" id="303541.JF72_05360"/>
<evidence type="ECO:0000256" key="3">
    <source>
        <dbReference type="ARBA" id="ARBA00022989"/>
    </source>
</evidence>
<protein>
    <submittedName>
        <fullName evidence="7">ABC superfamily ATP binding cassette transporter ABC protein</fullName>
    </submittedName>
</protein>
<dbReference type="PATRIC" id="fig|303541.3.peg.689"/>
<dbReference type="InterPro" id="IPR039421">
    <property type="entry name" value="Type_1_exporter"/>
</dbReference>
<sequence>MRAVLKELNGKYKFEYFLFLGMSIINTCIETSNVILEGMLLNSLVYKTDRTSFIRNIIVIIVLNLIRLFLSFFINKIQILKFRKINIEVNDIIIKKLYSKDTLEVLKLDPIQTADRITEDTNEILNFLFQTVNQIASIIISSFIIFIYIIRAKSHFFLLVMILLPAYIILYLFLKPKIFKINLELRRIYNEYFSGFAEWLNRYVEIKGNKREEIESRRWKKTKVSLLNVTRKNFLLNLGMSTCEIVLQLIFQIILFINGGLAVISGSMTIGSFSVLFQYFNQLLGQVDEIFSILFNFESFRVAYMRIDQLISIRNEVDGAIVIPNVENIQVHNFNISLDAQNTLFSKELTCTFNNPGFYVIRGKNGIGKSTFLRTIIGLYTSAKKGTILINNIDIDLINKEKLREDNMSCLFQDTILPNCLVREYLDMYVNESNENCISGDQYFQKVFSSSQFNIKKVLDKKMTELSTGEIQLVKLYSAILKKKAHCFLLDEPLANIYPELQSDLLCLLEKIAQTNLVIIISHDLEIGEKTKNIRIR</sequence>
<feature type="transmembrane region" description="Helical" evidence="5">
    <location>
        <begin position="16"/>
        <end position="41"/>
    </location>
</feature>
<evidence type="ECO:0000256" key="1">
    <source>
        <dbReference type="ARBA" id="ARBA00004651"/>
    </source>
</evidence>
<feature type="transmembrane region" description="Helical" evidence="5">
    <location>
        <begin position="124"/>
        <end position="150"/>
    </location>
</feature>
<dbReference type="AlphaFoldDB" id="A0A0F4LR11"/>
<evidence type="ECO:0000256" key="4">
    <source>
        <dbReference type="ARBA" id="ARBA00023136"/>
    </source>
</evidence>
<dbReference type="Proteomes" id="UP000033682">
    <property type="component" value="Unassembled WGS sequence"/>
</dbReference>
<feature type="transmembrane region" description="Helical" evidence="5">
    <location>
        <begin position="53"/>
        <end position="74"/>
    </location>
</feature>
<gene>
    <name evidence="7" type="ORF">JF72_05360</name>
</gene>
<keyword evidence="4 5" id="KW-0472">Membrane</keyword>
<dbReference type="SUPFAM" id="SSF52540">
    <property type="entry name" value="P-loop containing nucleoside triphosphate hydrolases"/>
    <property type="match status" value="1"/>
</dbReference>
<dbReference type="InterPro" id="IPR011527">
    <property type="entry name" value="ABC1_TM_dom"/>
</dbReference>
<dbReference type="Pfam" id="PF00664">
    <property type="entry name" value="ABC_membrane"/>
    <property type="match status" value="1"/>
</dbReference>
<dbReference type="GO" id="GO:0016887">
    <property type="term" value="F:ATP hydrolysis activity"/>
    <property type="evidence" value="ECO:0007669"/>
    <property type="project" value="InterPro"/>
</dbReference>
<organism evidence="7 8">
    <name type="scientific">Lactobacillus apis</name>
    <dbReference type="NCBI Taxonomy" id="303541"/>
    <lineage>
        <taxon>Bacteria</taxon>
        <taxon>Bacillati</taxon>
        <taxon>Bacillota</taxon>
        <taxon>Bacilli</taxon>
        <taxon>Lactobacillales</taxon>
        <taxon>Lactobacillaceae</taxon>
        <taxon>Lactobacillus</taxon>
    </lineage>
</organism>
<name>A0A0F4LR11_9LACO</name>
<accession>A0A0F4LR11</accession>
<evidence type="ECO:0000259" key="6">
    <source>
        <dbReference type="PROSITE" id="PS50929"/>
    </source>
</evidence>
<keyword evidence="3 5" id="KW-1133">Transmembrane helix</keyword>
<evidence type="ECO:0000313" key="8">
    <source>
        <dbReference type="Proteomes" id="UP000033682"/>
    </source>
</evidence>
<dbReference type="SUPFAM" id="SSF90123">
    <property type="entry name" value="ABC transporter transmembrane region"/>
    <property type="match status" value="1"/>
</dbReference>
<dbReference type="PANTHER" id="PTHR24221">
    <property type="entry name" value="ATP-BINDING CASSETTE SUB-FAMILY B"/>
    <property type="match status" value="1"/>
</dbReference>
<comment type="subcellular location">
    <subcellularLocation>
        <location evidence="1">Cell membrane</location>
        <topology evidence="1">Multi-pass membrane protein</topology>
    </subcellularLocation>
</comment>
<dbReference type="GO" id="GO:0005886">
    <property type="term" value="C:plasma membrane"/>
    <property type="evidence" value="ECO:0007669"/>
    <property type="project" value="UniProtKB-SubCell"/>
</dbReference>
<dbReference type="PROSITE" id="PS50929">
    <property type="entry name" value="ABC_TM1F"/>
    <property type="match status" value="1"/>
</dbReference>
<dbReference type="PANTHER" id="PTHR24221:SF654">
    <property type="entry name" value="ATP-BINDING CASSETTE SUB-FAMILY B MEMBER 6"/>
    <property type="match status" value="1"/>
</dbReference>
<evidence type="ECO:0000313" key="7">
    <source>
        <dbReference type="EMBL" id="KJY61257.1"/>
    </source>
</evidence>
<evidence type="ECO:0000256" key="5">
    <source>
        <dbReference type="SAM" id="Phobius"/>
    </source>
</evidence>
<evidence type="ECO:0000256" key="2">
    <source>
        <dbReference type="ARBA" id="ARBA00022692"/>
    </source>
</evidence>
<comment type="caution">
    <text evidence="7">The sequence shown here is derived from an EMBL/GenBank/DDBJ whole genome shotgun (WGS) entry which is preliminary data.</text>
</comment>
<dbReference type="Gene3D" id="3.40.50.300">
    <property type="entry name" value="P-loop containing nucleotide triphosphate hydrolases"/>
    <property type="match status" value="1"/>
</dbReference>